<evidence type="ECO:0000313" key="3">
    <source>
        <dbReference type="EMBL" id="ETW32665.1"/>
    </source>
</evidence>
<organism evidence="3 4">
    <name type="scientific">Plasmodium falciparum Tanzania</name>
    <name type="common">2000708</name>
    <dbReference type="NCBI Taxonomy" id="1036725"/>
    <lineage>
        <taxon>Eukaryota</taxon>
        <taxon>Sar</taxon>
        <taxon>Alveolata</taxon>
        <taxon>Apicomplexa</taxon>
        <taxon>Aconoidasida</taxon>
        <taxon>Haemosporida</taxon>
        <taxon>Plasmodiidae</taxon>
        <taxon>Plasmodium</taxon>
        <taxon>Plasmodium (Laverania)</taxon>
    </lineage>
</organism>
<dbReference type="GO" id="GO:0008569">
    <property type="term" value="F:minus-end-directed microtubule motor activity"/>
    <property type="evidence" value="ECO:0007669"/>
    <property type="project" value="TreeGrafter"/>
</dbReference>
<dbReference type="InterPro" id="IPR024743">
    <property type="entry name" value="Dynein_HC_stalk"/>
</dbReference>
<sequence length="552" mass="66004">MINIKGYNTNNPCNNTNDHSDLIKTYNTRSANICNQQIKNEELLQVDIEMIKQEEDMKCLEKIIDNKIFIRIHKEIIMLSKKYLNEKGINVCINSNKYLHFLEHFDYLFFIKKKEYDKHIDLYSKALHKLHQCEEDIKIMKNNLLNIQPILNSTNIEMKKKVNEIERDTKDAYIKQSEIKKKENDVKNKIKNITNLKNVVNEEISKSFDLLNDSLNNLNKLKVEHLRELKAFVNPPSIVVMVIQCILTFLKEDEKYLASKIIRPKSVNYWILAQKTIFRDSKVFLDNLKHYDKNLIEEEMILKISPLIKNKNFNPKFVRKASKACETMCQWILAIYHYFIINKELEPKKEEVLMLEKEIDKELEYLDICRNELFVVNNNLNKMENEKEEINIKHNELVKKIENIKQKIKRSKVILSSLLDQEHKWNNKKIFYIKKRDLLIGDCIIVSSLLNYISHFSYEYRKIIKLKIKKILNLFHIKYTNNISIPNFIESKINLEKWVAYGLTNSTYYFENVIIMNKSIKYNLLIDPHFIATNFLKNLYHKKREVQILRNN</sequence>
<evidence type="ECO:0000313" key="4">
    <source>
        <dbReference type="Proteomes" id="UP000030708"/>
    </source>
</evidence>
<dbReference type="Gene3D" id="1.20.920.20">
    <property type="match status" value="1"/>
</dbReference>
<dbReference type="GO" id="GO:0097729">
    <property type="term" value="C:9+2 motile cilium"/>
    <property type="evidence" value="ECO:0007669"/>
    <property type="project" value="TreeGrafter"/>
</dbReference>
<proteinExistence type="predicted"/>
<dbReference type="EMBL" id="KI927175">
    <property type="protein sequence ID" value="ETW32665.1"/>
    <property type="molecule type" value="Genomic_DNA"/>
</dbReference>
<dbReference type="GO" id="GO:0030286">
    <property type="term" value="C:dynein complex"/>
    <property type="evidence" value="ECO:0007669"/>
    <property type="project" value="InterPro"/>
</dbReference>
<dbReference type="FunFam" id="1.20.920.20:FF:000016">
    <property type="entry name" value="Axonemal dynein heavy chain"/>
    <property type="match status" value="1"/>
</dbReference>
<reference evidence="3 4" key="2">
    <citation type="submission" date="2013-02" db="EMBL/GenBank/DDBJ databases">
        <title>The Genome Sequence of Plasmodium falciparum Tanzania (2000708).</title>
        <authorList>
            <consortium name="The Broad Institute Genome Sequencing Platform"/>
            <consortium name="The Broad Institute Genome Sequencing Center for Infectious Disease"/>
            <person name="Neafsey D."/>
            <person name="Cheeseman I."/>
            <person name="Volkman S."/>
            <person name="Adams J."/>
            <person name="Walker B."/>
            <person name="Young S.K."/>
            <person name="Zeng Q."/>
            <person name="Gargeya S."/>
            <person name="Fitzgerald M."/>
            <person name="Haas B."/>
            <person name="Abouelleil A."/>
            <person name="Alvarado L."/>
            <person name="Arachchi H.M."/>
            <person name="Berlin A.M."/>
            <person name="Chapman S.B."/>
            <person name="Dewar J."/>
            <person name="Goldberg J."/>
            <person name="Griggs A."/>
            <person name="Gujja S."/>
            <person name="Hansen M."/>
            <person name="Howarth C."/>
            <person name="Imamovic A."/>
            <person name="Larimer J."/>
            <person name="McCowan C."/>
            <person name="Murphy C."/>
            <person name="Neiman D."/>
            <person name="Pearson M."/>
            <person name="Priest M."/>
            <person name="Roberts A."/>
            <person name="Saif S."/>
            <person name="Shea T."/>
            <person name="Sisk P."/>
            <person name="Sykes S."/>
            <person name="Wortman J."/>
            <person name="Nusbaum C."/>
            <person name="Birren B."/>
        </authorList>
    </citation>
    <scope>NUCLEOTIDE SEQUENCE [LARGE SCALE GENOMIC DNA]</scope>
    <source>
        <strain evidence="4">Tanzania (2000708)</strain>
    </source>
</reference>
<dbReference type="AlphaFoldDB" id="A0A024VWP2"/>
<dbReference type="PANTHER" id="PTHR10676">
    <property type="entry name" value="DYNEIN HEAVY CHAIN FAMILY PROTEIN"/>
    <property type="match status" value="1"/>
</dbReference>
<dbReference type="Proteomes" id="UP000030708">
    <property type="component" value="Unassembled WGS sequence"/>
</dbReference>
<feature type="coiled-coil region" evidence="1">
    <location>
        <begin position="366"/>
        <end position="407"/>
    </location>
</feature>
<reference evidence="3 4" key="1">
    <citation type="submission" date="2013-02" db="EMBL/GenBank/DDBJ databases">
        <title>The Genome Annotation of Plasmodium falciparum Tanzania (2000708).</title>
        <authorList>
            <consortium name="The Broad Institute Genome Sequencing Platform"/>
            <consortium name="The Broad Institute Genome Sequencing Center for Infectious Disease"/>
            <person name="Neafsey D."/>
            <person name="Hoffman S."/>
            <person name="Volkman S."/>
            <person name="Rosenthal P."/>
            <person name="Walker B."/>
            <person name="Young S.K."/>
            <person name="Zeng Q."/>
            <person name="Gargeya S."/>
            <person name="Fitzgerald M."/>
            <person name="Haas B."/>
            <person name="Abouelleil A."/>
            <person name="Allen A.W."/>
            <person name="Alvarado L."/>
            <person name="Arachchi H.M."/>
            <person name="Berlin A.M."/>
            <person name="Chapman S.B."/>
            <person name="Gainer-Dewar J."/>
            <person name="Goldberg J."/>
            <person name="Griggs A."/>
            <person name="Gujja S."/>
            <person name="Hansen M."/>
            <person name="Howarth C."/>
            <person name="Imamovic A."/>
            <person name="Ireland A."/>
            <person name="Larimer J."/>
            <person name="McCowan C."/>
            <person name="Murphy C."/>
            <person name="Pearson M."/>
            <person name="Poon T.W."/>
            <person name="Priest M."/>
            <person name="Roberts A."/>
            <person name="Saif S."/>
            <person name="Shea T."/>
            <person name="Sisk P."/>
            <person name="Sykes S."/>
            <person name="Wortman J."/>
            <person name="Nusbaum C."/>
            <person name="Birren B."/>
        </authorList>
    </citation>
    <scope>NUCLEOTIDE SEQUENCE [LARGE SCALE GENOMIC DNA]</scope>
    <source>
        <strain evidence="4">Tanzania (2000708)</strain>
    </source>
</reference>
<dbReference type="Pfam" id="PF12777">
    <property type="entry name" value="MT"/>
    <property type="match status" value="1"/>
</dbReference>
<feature type="domain" description="Dynein heavy chain coiled coil stalk" evidence="2">
    <location>
        <begin position="126"/>
        <end position="464"/>
    </location>
</feature>
<protein>
    <recommendedName>
        <fullName evidence="2">Dynein heavy chain coiled coil stalk domain-containing protein</fullName>
    </recommendedName>
</protein>
<evidence type="ECO:0000259" key="2">
    <source>
        <dbReference type="Pfam" id="PF12777"/>
    </source>
</evidence>
<evidence type="ECO:0000256" key="1">
    <source>
        <dbReference type="SAM" id="Coils"/>
    </source>
</evidence>
<feature type="non-terminal residue" evidence="3">
    <location>
        <position position="552"/>
    </location>
</feature>
<dbReference type="Gene3D" id="3.40.50.300">
    <property type="entry name" value="P-loop containing nucleotide triphosphate hydrolases"/>
    <property type="match status" value="1"/>
</dbReference>
<dbReference type="InterPro" id="IPR027417">
    <property type="entry name" value="P-loop_NTPase"/>
</dbReference>
<accession>A0A024VWP2</accession>
<gene>
    <name evidence="3" type="ORF">PFTANZ_06615</name>
</gene>
<keyword evidence="1" id="KW-0175">Coiled coil</keyword>
<dbReference type="PANTHER" id="PTHR10676:SF396">
    <property type="entry name" value="DYNEIN AXONEMAL HEAVY CHAIN 1"/>
    <property type="match status" value="1"/>
</dbReference>
<dbReference type="InterPro" id="IPR026983">
    <property type="entry name" value="DHC"/>
</dbReference>
<name>A0A024VWP2_PLAFA</name>
<dbReference type="GO" id="GO:0051959">
    <property type="term" value="F:dynein light intermediate chain binding"/>
    <property type="evidence" value="ECO:0007669"/>
    <property type="project" value="InterPro"/>
</dbReference>
<dbReference type="GO" id="GO:0060294">
    <property type="term" value="P:cilium movement involved in cell motility"/>
    <property type="evidence" value="ECO:0007669"/>
    <property type="project" value="TreeGrafter"/>
</dbReference>
<dbReference type="GO" id="GO:0045505">
    <property type="term" value="F:dynein intermediate chain binding"/>
    <property type="evidence" value="ECO:0007669"/>
    <property type="project" value="InterPro"/>
</dbReference>